<feature type="transmembrane region" description="Helical" evidence="2">
    <location>
        <begin position="327"/>
        <end position="351"/>
    </location>
</feature>
<dbReference type="AlphaFoldDB" id="A0A7T3RE43"/>
<dbReference type="KEGG" id="tper:IWA51_01980"/>
<evidence type="ECO:0000256" key="2">
    <source>
        <dbReference type="SAM" id="Phobius"/>
    </source>
</evidence>
<keyword evidence="1" id="KW-0813">Transport</keyword>
<sequence length="466" mass="50742">MNNKYFGTSSFYKRALSIALPVMAQLLIQNFVSLIDNFMVAGLGDIKMSGVNVSGQINFIFMILINTICMSGGIFMSQFKGAGDKEGMRQSFKFKIFLTGIFGIAYMFVSFIAPRNLFNLMVTVNKDASAIVDQSVIYSRAVAVSWILMCVSQSIGSSLREIEKVKPPLVISIIATVVNTVFNYILIYGNFGAPRLEVAGAAYATVIARSVELVLFIVYIAVKKPGFVFGIFDAFRINWKLFATLVRKSAMILYSELFWAISETVSNALYNTRGGAEIVSGMAAGFAIANLFFICFSGIVTSSSVIVGQELGAGHIEESRKYKNWILSGATVFGCAFAVLGCCTTILIPIVFKNLTPAAQDTAKELVIVAAAYLPLWAFINAQYSISRTGGDTVMGVICDTVGNALFLAGMFLLAFLTKLGPVAMYAIVKVSDVPKSVIAWIWLKKERWLVNLTKAGSTEQIQSQS</sequence>
<evidence type="ECO:0000256" key="1">
    <source>
        <dbReference type="ARBA" id="ARBA00022448"/>
    </source>
</evidence>
<keyword evidence="2" id="KW-0472">Membrane</keyword>
<feature type="transmembrane region" description="Helical" evidence="2">
    <location>
        <begin position="96"/>
        <end position="117"/>
    </location>
</feature>
<dbReference type="InterPro" id="IPR050222">
    <property type="entry name" value="MATE_MdtK"/>
</dbReference>
<dbReference type="RefSeq" id="WP_198442948.1">
    <property type="nucleotide sequence ID" value="NZ_CBCSHE010000012.1"/>
</dbReference>
<reference evidence="3 4" key="1">
    <citation type="submission" date="2020-11" db="EMBL/GenBank/DDBJ databases">
        <title>Treponema Peruensis nv. sp., first commensal Treponema isolated from human feces.</title>
        <authorList>
            <person name="Belkhou C."/>
            <person name="Raes J."/>
        </authorList>
    </citation>
    <scope>NUCLEOTIDE SEQUENCE [LARGE SCALE GENOMIC DNA]</scope>
    <source>
        <strain evidence="3 4">RCC2812</strain>
    </source>
</reference>
<keyword evidence="2" id="KW-1133">Transmembrane helix</keyword>
<gene>
    <name evidence="3" type="ORF">IWA51_01980</name>
</gene>
<feature type="transmembrane region" description="Helical" evidence="2">
    <location>
        <begin position="55"/>
        <end position="75"/>
    </location>
</feature>
<keyword evidence="2" id="KW-0812">Transmembrane</keyword>
<dbReference type="InterPro" id="IPR002528">
    <property type="entry name" value="MATE_fam"/>
</dbReference>
<keyword evidence="4" id="KW-1185">Reference proteome</keyword>
<organism evidence="3 4">
    <name type="scientific">Treponema peruense</name>
    <dbReference type="NCBI Taxonomy" id="2787628"/>
    <lineage>
        <taxon>Bacteria</taxon>
        <taxon>Pseudomonadati</taxon>
        <taxon>Spirochaetota</taxon>
        <taxon>Spirochaetia</taxon>
        <taxon>Spirochaetales</taxon>
        <taxon>Treponemataceae</taxon>
        <taxon>Treponema</taxon>
    </lineage>
</organism>
<evidence type="ECO:0000313" key="4">
    <source>
        <dbReference type="Proteomes" id="UP000595224"/>
    </source>
</evidence>
<protein>
    <submittedName>
        <fullName evidence="3">MATE family efflux transporter</fullName>
    </submittedName>
</protein>
<dbReference type="GO" id="GO:0005886">
    <property type="term" value="C:plasma membrane"/>
    <property type="evidence" value="ECO:0007669"/>
    <property type="project" value="TreeGrafter"/>
</dbReference>
<feature type="transmembrane region" description="Helical" evidence="2">
    <location>
        <begin position="363"/>
        <end position="382"/>
    </location>
</feature>
<accession>A0A7T3RE43</accession>
<dbReference type="Proteomes" id="UP000595224">
    <property type="component" value="Chromosome"/>
</dbReference>
<proteinExistence type="predicted"/>
<feature type="transmembrane region" description="Helical" evidence="2">
    <location>
        <begin position="168"/>
        <end position="189"/>
    </location>
</feature>
<dbReference type="PANTHER" id="PTHR43298:SF2">
    <property type="entry name" value="FMN_FAD EXPORTER YEEO-RELATED"/>
    <property type="match status" value="1"/>
</dbReference>
<dbReference type="EMBL" id="CP064936">
    <property type="protein sequence ID" value="QQA01410.1"/>
    <property type="molecule type" value="Genomic_DNA"/>
</dbReference>
<dbReference type="NCBIfam" id="TIGR00797">
    <property type="entry name" value="matE"/>
    <property type="match status" value="1"/>
</dbReference>
<dbReference type="GO" id="GO:0042910">
    <property type="term" value="F:xenobiotic transmembrane transporter activity"/>
    <property type="evidence" value="ECO:0007669"/>
    <property type="project" value="InterPro"/>
</dbReference>
<feature type="transmembrane region" description="Helical" evidence="2">
    <location>
        <begin position="201"/>
        <end position="222"/>
    </location>
</feature>
<feature type="transmembrane region" description="Helical" evidence="2">
    <location>
        <begin position="12"/>
        <end position="35"/>
    </location>
</feature>
<name>A0A7T3RE43_9SPIR</name>
<dbReference type="GO" id="GO:0015297">
    <property type="term" value="F:antiporter activity"/>
    <property type="evidence" value="ECO:0007669"/>
    <property type="project" value="InterPro"/>
</dbReference>
<feature type="transmembrane region" description="Helical" evidence="2">
    <location>
        <begin position="282"/>
        <end position="307"/>
    </location>
</feature>
<dbReference type="Pfam" id="PF01554">
    <property type="entry name" value="MatE"/>
    <property type="match status" value="2"/>
</dbReference>
<dbReference type="PANTHER" id="PTHR43298">
    <property type="entry name" value="MULTIDRUG RESISTANCE PROTEIN NORM-RELATED"/>
    <property type="match status" value="1"/>
</dbReference>
<evidence type="ECO:0000313" key="3">
    <source>
        <dbReference type="EMBL" id="QQA01410.1"/>
    </source>
</evidence>